<evidence type="ECO:0000313" key="9">
    <source>
        <dbReference type="EMBL" id="QFQ02637.1"/>
    </source>
</evidence>
<keyword evidence="2" id="KW-0964">Secreted</keyword>
<dbReference type="Pfam" id="PF00756">
    <property type="entry name" value="Esterase"/>
    <property type="match status" value="1"/>
</dbReference>
<feature type="region of interest" description="Disordered" evidence="8">
    <location>
        <begin position="35"/>
        <end position="81"/>
    </location>
</feature>
<evidence type="ECO:0000256" key="3">
    <source>
        <dbReference type="ARBA" id="ARBA00022651"/>
    </source>
</evidence>
<dbReference type="EMBL" id="CP045032">
    <property type="protein sequence ID" value="QFQ02637.1"/>
    <property type="molecule type" value="Genomic_DNA"/>
</dbReference>
<keyword evidence="3" id="KW-0858">Xylan degradation</keyword>
<dbReference type="AlphaFoldDB" id="A0A5J6ZAS2"/>
<keyword evidence="7" id="KW-0624">Polysaccharide degradation</keyword>
<comment type="subcellular location">
    <subcellularLocation>
        <location evidence="1">Secreted</location>
    </subcellularLocation>
</comment>
<name>A0A5J6ZAS2_9CORY</name>
<gene>
    <name evidence="9" type="ORF">CUROG_06385</name>
</gene>
<feature type="compositionally biased region" description="Polar residues" evidence="8">
    <location>
        <begin position="46"/>
        <end position="59"/>
    </location>
</feature>
<dbReference type="Proteomes" id="UP000326711">
    <property type="component" value="Chromosome"/>
</dbReference>
<sequence precursor="true">MRNLRHRDPTVLALFVATLIVAIAVAWSIGSPRSASFEPTGGGQSIDENVQSQNAQSTDADGASSGGVEEDKPDGNRPIFTLTEGKPFLDAPGPGEQGMVHMVDRQGRDRYALVVVPATYRDGQPLPVVLGLGGWTDTPENFRAYSQLELSDAGRKALVVYPQAVNNAWEGAPYAESKSGEDVQFLIDLSSRLAGTYAVDSTKIGAVGMSNGGGMAVELACRQPGFLRGIVAVSGAFYSRHFDNCSESQVDSLVVHGRLDGLMDYGGGVAHGAPFLGVEDVSARLARLNGCEDTADRVDISDRFYGERVERLKFTRCGREIELWTLPNEGHTWFLDPDMAQESVRFLTS</sequence>
<dbReference type="GO" id="GO:0005576">
    <property type="term" value="C:extracellular region"/>
    <property type="evidence" value="ECO:0007669"/>
    <property type="project" value="UniProtKB-SubCell"/>
</dbReference>
<keyword evidence="4" id="KW-0732">Signal</keyword>
<evidence type="ECO:0000256" key="2">
    <source>
        <dbReference type="ARBA" id="ARBA00022525"/>
    </source>
</evidence>
<dbReference type="PANTHER" id="PTHR38050">
    <property type="match status" value="1"/>
</dbReference>
<evidence type="ECO:0000256" key="8">
    <source>
        <dbReference type="SAM" id="MobiDB-lite"/>
    </source>
</evidence>
<dbReference type="OrthoDB" id="9767239at2"/>
<evidence type="ECO:0000313" key="10">
    <source>
        <dbReference type="Proteomes" id="UP000326711"/>
    </source>
</evidence>
<dbReference type="InterPro" id="IPR029058">
    <property type="entry name" value="AB_hydrolase_fold"/>
</dbReference>
<protein>
    <submittedName>
        <fullName evidence="9">Alpha/beta hydrolase family protein</fullName>
    </submittedName>
</protein>
<accession>A0A5J6ZAS2</accession>
<dbReference type="InterPro" id="IPR043595">
    <property type="entry name" value="FaeB/C/D"/>
</dbReference>
<keyword evidence="10" id="KW-1185">Reference proteome</keyword>
<dbReference type="KEGG" id="cuo:CUROG_06385"/>
<keyword evidence="5 9" id="KW-0378">Hydrolase</keyword>
<evidence type="ECO:0000256" key="7">
    <source>
        <dbReference type="ARBA" id="ARBA00023326"/>
    </source>
</evidence>
<proteinExistence type="predicted"/>
<evidence type="ECO:0000256" key="1">
    <source>
        <dbReference type="ARBA" id="ARBA00004613"/>
    </source>
</evidence>
<organism evidence="9 10">
    <name type="scientific">Corynebacterium urogenitale</name>
    <dbReference type="NCBI Taxonomy" id="2487892"/>
    <lineage>
        <taxon>Bacteria</taxon>
        <taxon>Bacillati</taxon>
        <taxon>Actinomycetota</taxon>
        <taxon>Actinomycetes</taxon>
        <taxon>Mycobacteriales</taxon>
        <taxon>Corynebacteriaceae</taxon>
        <taxon>Corynebacterium</taxon>
    </lineage>
</organism>
<dbReference type="GO" id="GO:0030600">
    <property type="term" value="F:feruloyl esterase activity"/>
    <property type="evidence" value="ECO:0007669"/>
    <property type="project" value="InterPro"/>
</dbReference>
<evidence type="ECO:0000256" key="5">
    <source>
        <dbReference type="ARBA" id="ARBA00022801"/>
    </source>
</evidence>
<reference evidence="10" key="1">
    <citation type="submission" date="2019-10" db="EMBL/GenBank/DDBJ databases">
        <title>Complete genome sequence of Corynebacterium urogenitalis DSM 108747, isolated from the genital tract of a cow.</title>
        <authorList>
            <person name="Ruckert C."/>
            <person name="Ballas P."/>
            <person name="Wagener K."/>
            <person name="Drillich M."/>
            <person name="Kaempfer P."/>
            <person name="Busse H.-J."/>
            <person name="Ehling-Schulz M."/>
        </authorList>
    </citation>
    <scope>NUCLEOTIDE SEQUENCE [LARGE SCALE GENOMIC DNA]</scope>
    <source>
        <strain evidence="10">LMM 1652</strain>
    </source>
</reference>
<dbReference type="Gene3D" id="3.40.50.1820">
    <property type="entry name" value="alpha/beta hydrolase"/>
    <property type="match status" value="1"/>
</dbReference>
<dbReference type="GO" id="GO:0045493">
    <property type="term" value="P:xylan catabolic process"/>
    <property type="evidence" value="ECO:0007669"/>
    <property type="project" value="UniProtKB-KW"/>
</dbReference>
<dbReference type="PANTHER" id="PTHR38050:SF2">
    <property type="entry name" value="FERULOYL ESTERASE C-RELATED"/>
    <property type="match status" value="1"/>
</dbReference>
<dbReference type="InterPro" id="IPR000801">
    <property type="entry name" value="Esterase-like"/>
</dbReference>
<dbReference type="SUPFAM" id="SSF53474">
    <property type="entry name" value="alpha/beta-Hydrolases"/>
    <property type="match status" value="1"/>
</dbReference>
<keyword evidence="6" id="KW-0119">Carbohydrate metabolism</keyword>
<dbReference type="RefSeq" id="WP_151902978.1">
    <property type="nucleotide sequence ID" value="NZ_CP045032.1"/>
</dbReference>
<evidence type="ECO:0000256" key="4">
    <source>
        <dbReference type="ARBA" id="ARBA00022729"/>
    </source>
</evidence>
<evidence type="ECO:0000256" key="6">
    <source>
        <dbReference type="ARBA" id="ARBA00023277"/>
    </source>
</evidence>